<dbReference type="PANTHER" id="PTHR33167:SF29">
    <property type="entry name" value="T28K15.14 PROTEIN"/>
    <property type="match status" value="1"/>
</dbReference>
<dbReference type="Pfam" id="PF05904">
    <property type="entry name" value="DUF863"/>
    <property type="match status" value="1"/>
</dbReference>
<keyword evidence="3" id="KW-1185">Reference proteome</keyword>
<dbReference type="InterPro" id="IPR008581">
    <property type="entry name" value="DUF863_pln"/>
</dbReference>
<name>A0AAF1BAE9_DAUCS</name>
<organism evidence="2 3">
    <name type="scientific">Daucus carota subsp. sativus</name>
    <name type="common">Carrot</name>
    <dbReference type="NCBI Taxonomy" id="79200"/>
    <lineage>
        <taxon>Eukaryota</taxon>
        <taxon>Viridiplantae</taxon>
        <taxon>Streptophyta</taxon>
        <taxon>Embryophyta</taxon>
        <taxon>Tracheophyta</taxon>
        <taxon>Spermatophyta</taxon>
        <taxon>Magnoliopsida</taxon>
        <taxon>eudicotyledons</taxon>
        <taxon>Gunneridae</taxon>
        <taxon>Pentapetalae</taxon>
        <taxon>asterids</taxon>
        <taxon>campanulids</taxon>
        <taxon>Apiales</taxon>
        <taxon>Apiaceae</taxon>
        <taxon>Apioideae</taxon>
        <taxon>Scandiceae</taxon>
        <taxon>Daucinae</taxon>
        <taxon>Daucus</taxon>
        <taxon>Daucus sect. Daucus</taxon>
    </lineage>
</organism>
<evidence type="ECO:0000313" key="3">
    <source>
        <dbReference type="Proteomes" id="UP000077755"/>
    </source>
</evidence>
<dbReference type="PANTHER" id="PTHR33167">
    <property type="entry name" value="TRANSCRIPTION FACTOR, PUTATIVE (DUF863)-RELATED"/>
    <property type="match status" value="1"/>
</dbReference>
<accession>A0AAF1BAE9</accession>
<dbReference type="AlphaFoldDB" id="A0AAF1BAE9"/>
<protein>
    <submittedName>
        <fullName evidence="2">Uncharacterized protein</fullName>
    </submittedName>
</protein>
<evidence type="ECO:0000256" key="1">
    <source>
        <dbReference type="SAM" id="MobiDB-lite"/>
    </source>
</evidence>
<proteinExistence type="predicted"/>
<feature type="compositionally biased region" description="Basic and acidic residues" evidence="1">
    <location>
        <begin position="472"/>
        <end position="499"/>
    </location>
</feature>
<reference evidence="2" key="1">
    <citation type="journal article" date="2016" name="Nat. Genet.">
        <title>A high-quality carrot genome assembly provides new insights into carotenoid accumulation and asterid genome evolution.</title>
        <authorList>
            <person name="Iorizzo M."/>
            <person name="Ellison S."/>
            <person name="Senalik D."/>
            <person name="Zeng P."/>
            <person name="Satapoomin P."/>
            <person name="Huang J."/>
            <person name="Bowman M."/>
            <person name="Iovene M."/>
            <person name="Sanseverino W."/>
            <person name="Cavagnaro P."/>
            <person name="Yildiz M."/>
            <person name="Macko-Podgorni A."/>
            <person name="Moranska E."/>
            <person name="Grzebelus E."/>
            <person name="Grzebelus D."/>
            <person name="Ashrafi H."/>
            <person name="Zheng Z."/>
            <person name="Cheng S."/>
            <person name="Spooner D."/>
            <person name="Van Deynze A."/>
            <person name="Simon P."/>
        </authorList>
    </citation>
    <scope>NUCLEOTIDE SEQUENCE</scope>
    <source>
        <tissue evidence="2">Leaf</tissue>
    </source>
</reference>
<feature type="compositionally biased region" description="Basic residues" evidence="1">
    <location>
        <begin position="601"/>
        <end position="610"/>
    </location>
</feature>
<gene>
    <name evidence="2" type="ORF">DCAR_0831669</name>
</gene>
<dbReference type="EMBL" id="CP093350">
    <property type="protein sequence ID" value="WOH12170.1"/>
    <property type="molecule type" value="Genomic_DNA"/>
</dbReference>
<feature type="region of interest" description="Disordered" evidence="1">
    <location>
        <begin position="206"/>
        <end position="237"/>
    </location>
</feature>
<sequence>MIMGGDFNLNSSQVYTDSFKEILRQTMLNHEVTFQKQVHELHRIYITQKTLMKDCYSRELNWLQSENAASTQLNRHPFSDQLGQEPHSTEKTHSTIFLGGSTQSFQRSATQEGGDFCHRLYQRPNFSTNCMSYTDTDILVAGCNQDFIGKSNERKNCFSEDGSCCPDEVKLSLSIGGSSKKKAARRNFLTDKNRCVSSQEIIDLEEPAEMSGYDNQPGFPIHDQVTSGPRKDSQSSSKFYQKINDITVKDPADSFSTPHSGIGSNISQERYSFKIGLRDPNGKNSANVSKTIFKSKGKDKNIPCSTDLESISKLLSCDQPSNHLLNIDTRINLHCGKIRDIAKFEENVRKLNEDVNLVPSNRSQSATGDTDCCRRSSPCDFDCVVNDTLDAARTMHSGTDLERGLSSSCLIQNAESSQVAENACQLDLSSSSISKTELQVRDKMKRESTDIDTFIQEAAASLISISLESRTENHHSPAKFRSDRINGDEADRNIMRDQPESSSDSYESMVMKLTETGADDYCVSSNPFEVHELCNKDTGIKLRRGRRLKDFRKDILPGMATLSRHEIREDINIMEGVLRSREYKRLRSKAGNTGNWFTPVKSRRSRRNHGGQKNYQ</sequence>
<dbReference type="Proteomes" id="UP000077755">
    <property type="component" value="Chromosome 8"/>
</dbReference>
<feature type="region of interest" description="Disordered" evidence="1">
    <location>
        <begin position="472"/>
        <end position="507"/>
    </location>
</feature>
<evidence type="ECO:0000313" key="2">
    <source>
        <dbReference type="EMBL" id="WOH12170.1"/>
    </source>
</evidence>
<reference evidence="2" key="2">
    <citation type="submission" date="2022-03" db="EMBL/GenBank/DDBJ databases">
        <title>Draft title - Genomic analysis of global carrot germplasm unveils the trajectory of domestication and the origin of high carotenoid orange carrot.</title>
        <authorList>
            <person name="Iorizzo M."/>
            <person name="Ellison S."/>
            <person name="Senalik D."/>
            <person name="Macko-Podgorni A."/>
            <person name="Grzebelus D."/>
            <person name="Bostan H."/>
            <person name="Rolling W."/>
            <person name="Curaba J."/>
            <person name="Simon P."/>
        </authorList>
    </citation>
    <scope>NUCLEOTIDE SEQUENCE</scope>
    <source>
        <tissue evidence="2">Leaf</tissue>
    </source>
</reference>
<feature type="region of interest" description="Disordered" evidence="1">
    <location>
        <begin position="594"/>
        <end position="616"/>
    </location>
</feature>